<dbReference type="PROSITE" id="PS50076">
    <property type="entry name" value="DNAJ_2"/>
    <property type="match status" value="1"/>
</dbReference>
<organism evidence="5 6">
    <name type="scientific">Pelagomonas calceolata</name>
    <dbReference type="NCBI Taxonomy" id="35677"/>
    <lineage>
        <taxon>Eukaryota</taxon>
        <taxon>Sar</taxon>
        <taxon>Stramenopiles</taxon>
        <taxon>Ochrophyta</taxon>
        <taxon>Pelagophyceae</taxon>
        <taxon>Pelagomonadales</taxon>
        <taxon>Pelagomonadaceae</taxon>
        <taxon>Pelagomonas</taxon>
    </lineage>
</organism>
<dbReference type="InterPro" id="IPR036869">
    <property type="entry name" value="J_dom_sf"/>
</dbReference>
<dbReference type="InterPro" id="IPR001623">
    <property type="entry name" value="DnaJ_domain"/>
</dbReference>
<dbReference type="Gene3D" id="1.25.40.20">
    <property type="entry name" value="Ankyrin repeat-containing domain"/>
    <property type="match status" value="1"/>
</dbReference>
<dbReference type="Proteomes" id="UP000789595">
    <property type="component" value="Unassembled WGS sequence"/>
</dbReference>
<keyword evidence="1" id="KW-0677">Repeat</keyword>
<dbReference type="PANTHER" id="PTHR24198:SF175">
    <property type="entry name" value="ANKYRIN REPEAT AND PROTEIN KINASE DOMAIN-CONTAINING PROTEIN 1"/>
    <property type="match status" value="1"/>
</dbReference>
<dbReference type="SUPFAM" id="SSF46565">
    <property type="entry name" value="Chaperone J-domain"/>
    <property type="match status" value="1"/>
</dbReference>
<evidence type="ECO:0000313" key="5">
    <source>
        <dbReference type="EMBL" id="CAH0375085.1"/>
    </source>
</evidence>
<dbReference type="InterPro" id="IPR036770">
    <property type="entry name" value="Ankyrin_rpt-contain_sf"/>
</dbReference>
<dbReference type="SMART" id="SM00248">
    <property type="entry name" value="ANK"/>
    <property type="match status" value="4"/>
</dbReference>
<protein>
    <recommendedName>
        <fullName evidence="4">J domain-containing protein</fullName>
    </recommendedName>
</protein>
<dbReference type="OrthoDB" id="191399at2759"/>
<dbReference type="AlphaFoldDB" id="A0A8J2X1P4"/>
<evidence type="ECO:0000256" key="3">
    <source>
        <dbReference type="PROSITE-ProRule" id="PRU00023"/>
    </source>
</evidence>
<evidence type="ECO:0000256" key="1">
    <source>
        <dbReference type="ARBA" id="ARBA00022737"/>
    </source>
</evidence>
<dbReference type="EMBL" id="CAKKNE010000004">
    <property type="protein sequence ID" value="CAH0375085.1"/>
    <property type="molecule type" value="Genomic_DNA"/>
</dbReference>
<gene>
    <name evidence="5" type="ORF">PECAL_4P24060</name>
</gene>
<dbReference type="PROSITE" id="PS50297">
    <property type="entry name" value="ANK_REP_REGION"/>
    <property type="match status" value="1"/>
</dbReference>
<dbReference type="PANTHER" id="PTHR24198">
    <property type="entry name" value="ANKYRIN REPEAT AND PROTEIN KINASE DOMAIN-CONTAINING PROTEIN"/>
    <property type="match status" value="1"/>
</dbReference>
<feature type="domain" description="J" evidence="4">
    <location>
        <begin position="386"/>
        <end position="457"/>
    </location>
</feature>
<dbReference type="InterPro" id="IPR002110">
    <property type="entry name" value="Ankyrin_rpt"/>
</dbReference>
<keyword evidence="2 3" id="KW-0040">ANK repeat</keyword>
<dbReference type="Pfam" id="PF13857">
    <property type="entry name" value="Ank_5"/>
    <property type="match status" value="1"/>
</dbReference>
<feature type="repeat" description="ANK" evidence="3">
    <location>
        <begin position="299"/>
        <end position="331"/>
    </location>
</feature>
<comment type="caution">
    <text evidence="5">The sequence shown here is derived from an EMBL/GenBank/DDBJ whole genome shotgun (WGS) entry which is preliminary data.</text>
</comment>
<accession>A0A8J2X1P4</accession>
<proteinExistence type="predicted"/>
<keyword evidence="6" id="KW-1185">Reference proteome</keyword>
<dbReference type="Gene3D" id="1.10.287.110">
    <property type="entry name" value="DnaJ domain"/>
    <property type="match status" value="1"/>
</dbReference>
<dbReference type="PROSITE" id="PS50088">
    <property type="entry name" value="ANK_REPEAT"/>
    <property type="match status" value="1"/>
</dbReference>
<dbReference type="GO" id="GO:0010564">
    <property type="term" value="P:regulation of cell cycle process"/>
    <property type="evidence" value="ECO:0007669"/>
    <property type="project" value="TreeGrafter"/>
</dbReference>
<evidence type="ECO:0000256" key="2">
    <source>
        <dbReference type="ARBA" id="ARBA00023043"/>
    </source>
</evidence>
<reference evidence="5" key="1">
    <citation type="submission" date="2021-11" db="EMBL/GenBank/DDBJ databases">
        <authorList>
            <consortium name="Genoscope - CEA"/>
            <person name="William W."/>
        </authorList>
    </citation>
    <scope>NUCLEOTIDE SEQUENCE</scope>
</reference>
<sequence length="457" mass="49674">MTTQAVADEAISCLVHYRGDAQAYDLSLRITVRPSWFARTTRAALLGPFCDAYNRKVKGGPALDPFAARMVMVDGSIVGGGEGVGAVVQAVQELFVVGRDYCFHRTWRDRDLAICGRPSSELALRTPAGLLVYASDRYREPPAAANAALLPLGERAHDLLADPDASFVQVRAAASRWLNCGPSEADALACVDGKKRTLLHAAATRGDARLCADLAKLHGGVLVRALDDNHETPIHAASLCGRALVLRELCRFATPELVNERNKNLLSPLQLCCGDDAAGSPAAARVLVERGADVDAVCWDKTPLMLACLNQHAELVEELINLGADPMLRDGDLRMAVDHCKHPATAEFLWGLMEGKFLSQSAAPAFVRPEPAAPRAFAWRRESLADALAILGCAGDFDAAAARQAWRRLVLEYHPDKRPHDFDAWAPEKRREWTGRFHAVQRAYEAVEAHVAALEGR</sequence>
<evidence type="ECO:0000313" key="6">
    <source>
        <dbReference type="Proteomes" id="UP000789595"/>
    </source>
</evidence>
<dbReference type="SUPFAM" id="SSF48403">
    <property type="entry name" value="Ankyrin repeat"/>
    <property type="match status" value="1"/>
</dbReference>
<name>A0A8J2X1P4_9STRA</name>
<dbReference type="GO" id="GO:0005737">
    <property type="term" value="C:cytoplasm"/>
    <property type="evidence" value="ECO:0007669"/>
    <property type="project" value="TreeGrafter"/>
</dbReference>
<evidence type="ECO:0000259" key="4">
    <source>
        <dbReference type="PROSITE" id="PS50076"/>
    </source>
</evidence>